<organism evidence="5 6">
    <name type="scientific">Halogranum rubrum</name>
    <dbReference type="NCBI Taxonomy" id="553466"/>
    <lineage>
        <taxon>Archaea</taxon>
        <taxon>Methanobacteriati</taxon>
        <taxon>Methanobacteriota</taxon>
        <taxon>Stenosarchaea group</taxon>
        <taxon>Halobacteria</taxon>
        <taxon>Halobacteriales</taxon>
        <taxon>Haloferacaceae</taxon>
    </lineage>
</organism>
<dbReference type="RefSeq" id="WP_089865930.1">
    <property type="nucleotide sequence ID" value="NZ_FOTC01000001.1"/>
</dbReference>
<reference evidence="6" key="1">
    <citation type="submission" date="2016-10" db="EMBL/GenBank/DDBJ databases">
        <authorList>
            <person name="Varghese N."/>
            <person name="Submissions S."/>
        </authorList>
    </citation>
    <scope>NUCLEOTIDE SEQUENCE [LARGE SCALE GENOMIC DNA]</scope>
    <source>
        <strain evidence="6">CGMCC 1.7738</strain>
    </source>
</reference>
<evidence type="ECO:0000256" key="2">
    <source>
        <dbReference type="ARBA" id="ARBA00023163"/>
    </source>
</evidence>
<name>A0A1I4BWK4_9EURY</name>
<dbReference type="InterPro" id="IPR007050">
    <property type="entry name" value="HTH_bacterioopsin"/>
</dbReference>
<protein>
    <recommendedName>
        <fullName evidence="7">HTH DNA binding domain-containing protein</fullName>
    </recommendedName>
</protein>
<dbReference type="InterPro" id="IPR031803">
    <property type="entry name" value="BAT_GAF/HTH-assoc"/>
</dbReference>
<dbReference type="PANTHER" id="PTHR34236">
    <property type="entry name" value="DIMETHYL SULFOXIDE REDUCTASE TRANSCRIPTIONAL ACTIVATOR"/>
    <property type="match status" value="1"/>
</dbReference>
<dbReference type="Pfam" id="PF15915">
    <property type="entry name" value="BAT"/>
    <property type="match status" value="1"/>
</dbReference>
<keyword evidence="6" id="KW-1185">Reference proteome</keyword>
<gene>
    <name evidence="5" type="ORF">SAMN04487950_0805</name>
</gene>
<dbReference type="Pfam" id="PF04967">
    <property type="entry name" value="HTH_10"/>
    <property type="match status" value="1"/>
</dbReference>
<evidence type="ECO:0000313" key="6">
    <source>
        <dbReference type="Proteomes" id="UP000199607"/>
    </source>
</evidence>
<sequence>MIPIVDITVPASAFELGRLLEQLPGVRIELEQLVPIENSIIPLFWVSEGDPEEIEAILRESPLTEHVEFLAEDGQRKLFKVIWNREVNGLIHPLIDTNAKVLEAENVGEGWDFRIQFPSHDALSTFRDCCESENIPIILRQLYNPQYPDGGDALTDEQHEAIVVAYEQGYFDVPRGTTVSELAAQFDISDNAFSQRLRRGLGTLVRETMVES</sequence>
<proteinExistence type="predicted"/>
<dbReference type="STRING" id="553466.SAMN04487950_0805"/>
<evidence type="ECO:0000259" key="4">
    <source>
        <dbReference type="Pfam" id="PF15915"/>
    </source>
</evidence>
<keyword evidence="2" id="KW-0804">Transcription</keyword>
<evidence type="ECO:0000313" key="5">
    <source>
        <dbReference type="EMBL" id="SFK72913.1"/>
    </source>
</evidence>
<accession>A0A1I4BWK4</accession>
<evidence type="ECO:0008006" key="7">
    <source>
        <dbReference type="Google" id="ProtNLM"/>
    </source>
</evidence>
<dbReference type="PANTHER" id="PTHR34236:SF1">
    <property type="entry name" value="DIMETHYL SULFOXIDE REDUCTASE TRANSCRIPTIONAL ACTIVATOR"/>
    <property type="match status" value="1"/>
</dbReference>
<dbReference type="AlphaFoldDB" id="A0A1I4BWK4"/>
<feature type="domain" description="Bacterioopsin transcriptional activator GAF and HTH associated" evidence="4">
    <location>
        <begin position="24"/>
        <end position="132"/>
    </location>
</feature>
<evidence type="ECO:0000256" key="1">
    <source>
        <dbReference type="ARBA" id="ARBA00023015"/>
    </source>
</evidence>
<keyword evidence="1" id="KW-0805">Transcription regulation</keyword>
<dbReference type="EMBL" id="FOTC01000001">
    <property type="protein sequence ID" value="SFK72913.1"/>
    <property type="molecule type" value="Genomic_DNA"/>
</dbReference>
<dbReference type="Proteomes" id="UP000199607">
    <property type="component" value="Unassembled WGS sequence"/>
</dbReference>
<evidence type="ECO:0000259" key="3">
    <source>
        <dbReference type="Pfam" id="PF04967"/>
    </source>
</evidence>
<feature type="domain" description="HTH bat-type" evidence="3">
    <location>
        <begin position="154"/>
        <end position="204"/>
    </location>
</feature>